<protein>
    <recommendedName>
        <fullName evidence="7">Nucleoporin NUP42</fullName>
    </recommendedName>
    <alternativeName>
        <fullName evidence="8">Nucleoporin-like protein 2</fullName>
    </alternativeName>
</protein>
<dbReference type="GO" id="GO:0031965">
    <property type="term" value="C:nuclear membrane"/>
    <property type="evidence" value="ECO:0007669"/>
    <property type="project" value="UniProtKB-SubCell"/>
</dbReference>
<dbReference type="InterPro" id="IPR051767">
    <property type="entry name" value="Nucleoporin_NUP42"/>
</dbReference>
<feature type="domain" description="C3H1-type" evidence="10">
    <location>
        <begin position="1"/>
        <end position="25"/>
    </location>
</feature>
<dbReference type="InterPro" id="IPR041367">
    <property type="entry name" value="Znf-CCCH_4"/>
</dbReference>
<evidence type="ECO:0000256" key="4">
    <source>
        <dbReference type="ARBA" id="ARBA00022833"/>
    </source>
</evidence>
<dbReference type="PROSITE" id="PS50103">
    <property type="entry name" value="ZF_C3H1"/>
    <property type="match status" value="1"/>
</dbReference>
<dbReference type="AlphaFoldDB" id="A0AAN7V8V5"/>
<dbReference type="Gene3D" id="4.10.1000.10">
    <property type="entry name" value="Zinc finger, CCCH-type"/>
    <property type="match status" value="1"/>
</dbReference>
<name>A0AAN7V8V5_9COLE</name>
<dbReference type="PANTHER" id="PTHR46527">
    <property type="entry name" value="NUCLEOPORIN-LIKE PROTEIN 2"/>
    <property type="match status" value="1"/>
</dbReference>
<dbReference type="Proteomes" id="UP001329430">
    <property type="component" value="Chromosome 7"/>
</dbReference>
<keyword evidence="2 9" id="KW-0479">Metal-binding</keyword>
<feature type="zinc finger region" description="C3H1-type" evidence="9">
    <location>
        <begin position="1"/>
        <end position="25"/>
    </location>
</feature>
<evidence type="ECO:0000256" key="2">
    <source>
        <dbReference type="ARBA" id="ARBA00022723"/>
    </source>
</evidence>
<dbReference type="SUPFAM" id="SSF90229">
    <property type="entry name" value="CCCH zinc finger"/>
    <property type="match status" value="1"/>
</dbReference>
<evidence type="ECO:0000256" key="3">
    <source>
        <dbReference type="ARBA" id="ARBA00022771"/>
    </source>
</evidence>
<evidence type="ECO:0000313" key="11">
    <source>
        <dbReference type="EMBL" id="KAK5641081.1"/>
    </source>
</evidence>
<evidence type="ECO:0000259" key="10">
    <source>
        <dbReference type="PROSITE" id="PS50103"/>
    </source>
</evidence>
<dbReference type="InterPro" id="IPR000571">
    <property type="entry name" value="Znf_CCCH"/>
</dbReference>
<dbReference type="SMART" id="SM00356">
    <property type="entry name" value="ZnF_C3H1"/>
    <property type="match status" value="1"/>
</dbReference>
<comment type="function">
    <text evidence="6">Required for the export of mRNAs containing poly(A) tails from the nucleus into the cytoplasm.</text>
</comment>
<dbReference type="Pfam" id="PF18044">
    <property type="entry name" value="zf-CCCH_4"/>
    <property type="match status" value="1"/>
</dbReference>
<dbReference type="GO" id="GO:0008270">
    <property type="term" value="F:zinc ion binding"/>
    <property type="evidence" value="ECO:0007669"/>
    <property type="project" value="UniProtKB-KW"/>
</dbReference>
<dbReference type="EMBL" id="JAVRBK010000007">
    <property type="protein sequence ID" value="KAK5641081.1"/>
    <property type="molecule type" value="Genomic_DNA"/>
</dbReference>
<comment type="subcellular location">
    <subcellularLocation>
        <location evidence="1">Nucleus membrane</location>
        <topology evidence="1">Peripheral membrane protein</topology>
        <orientation evidence="1">Cytoplasmic side</orientation>
    </subcellularLocation>
</comment>
<comment type="caution">
    <text evidence="11">The sequence shown here is derived from an EMBL/GenBank/DDBJ whole genome shotgun (WGS) entry which is preliminary data.</text>
</comment>
<keyword evidence="4 9" id="KW-0862">Zinc</keyword>
<evidence type="ECO:0000256" key="9">
    <source>
        <dbReference type="PROSITE-ProRule" id="PRU00723"/>
    </source>
</evidence>
<proteinExistence type="predicted"/>
<sequence length="331" mass="37294">MVVCRFFLQGNCKFGDMCKFEHQLNDIYQSNASILRQQKFSSNSQQDLTSQNAILTVVKKDMSTAEEGHQWPLSSYSPVKETVSFPGLEDQSFEEVRWGYYEARGNGTLEQYCQQLDMILQKAIMQIKFLQNPTPDVVNTIISFYSSSDPVASTHFPNSGTFPQSQSTTAKSFFAAATQQIFGQQHPLQNTNTMFVGQQPQQSANTIFANNQNIFMQHHPTTHEPTTTFTNALQHKSPLATNTVPNNSPFFNTENNQPISSPFDNSRPQTLAQPSIFAGNVFGNNAQNFAQDESAYSKLEDLNENEIKIFQSENFEFGKIPEKPPTKEMCS</sequence>
<evidence type="ECO:0000313" key="12">
    <source>
        <dbReference type="Proteomes" id="UP001329430"/>
    </source>
</evidence>
<evidence type="ECO:0000256" key="6">
    <source>
        <dbReference type="ARBA" id="ARBA00037262"/>
    </source>
</evidence>
<dbReference type="InterPro" id="IPR036855">
    <property type="entry name" value="Znf_CCCH_sf"/>
</dbReference>
<evidence type="ECO:0000256" key="7">
    <source>
        <dbReference type="ARBA" id="ARBA00039886"/>
    </source>
</evidence>
<organism evidence="11 12">
    <name type="scientific">Pyrocoelia pectoralis</name>
    <dbReference type="NCBI Taxonomy" id="417401"/>
    <lineage>
        <taxon>Eukaryota</taxon>
        <taxon>Metazoa</taxon>
        <taxon>Ecdysozoa</taxon>
        <taxon>Arthropoda</taxon>
        <taxon>Hexapoda</taxon>
        <taxon>Insecta</taxon>
        <taxon>Pterygota</taxon>
        <taxon>Neoptera</taxon>
        <taxon>Endopterygota</taxon>
        <taxon>Coleoptera</taxon>
        <taxon>Polyphaga</taxon>
        <taxon>Elateriformia</taxon>
        <taxon>Elateroidea</taxon>
        <taxon>Lampyridae</taxon>
        <taxon>Lampyrinae</taxon>
        <taxon>Pyrocoelia</taxon>
    </lineage>
</organism>
<evidence type="ECO:0000256" key="5">
    <source>
        <dbReference type="ARBA" id="ARBA00023242"/>
    </source>
</evidence>
<keyword evidence="5" id="KW-0539">Nucleus</keyword>
<dbReference type="PANTHER" id="PTHR46527:SF1">
    <property type="entry name" value="NUCLEOPORIN NUP42"/>
    <property type="match status" value="1"/>
</dbReference>
<keyword evidence="3 9" id="KW-0863">Zinc-finger</keyword>
<reference evidence="11 12" key="1">
    <citation type="journal article" date="2024" name="Insects">
        <title>An Improved Chromosome-Level Genome Assembly of the Firefly Pyrocoelia pectoralis.</title>
        <authorList>
            <person name="Fu X."/>
            <person name="Meyer-Rochow V.B."/>
            <person name="Ballantyne L."/>
            <person name="Zhu X."/>
        </authorList>
    </citation>
    <scope>NUCLEOTIDE SEQUENCE [LARGE SCALE GENOMIC DNA]</scope>
    <source>
        <strain evidence="11">XCY_ONT2</strain>
    </source>
</reference>
<evidence type="ECO:0000256" key="8">
    <source>
        <dbReference type="ARBA" id="ARBA00042384"/>
    </source>
</evidence>
<keyword evidence="12" id="KW-1185">Reference proteome</keyword>
<gene>
    <name evidence="11" type="ORF">RI129_009628</name>
</gene>
<accession>A0AAN7V8V5</accession>
<evidence type="ECO:0000256" key="1">
    <source>
        <dbReference type="ARBA" id="ARBA00004335"/>
    </source>
</evidence>